<dbReference type="Proteomes" id="UP000076871">
    <property type="component" value="Unassembled WGS sequence"/>
</dbReference>
<dbReference type="InParanoid" id="A0A165GRD4"/>
<dbReference type="RefSeq" id="XP_040768441.1">
    <property type="nucleotide sequence ID" value="XM_040907947.1"/>
</dbReference>
<sequence length="667" mass="73206">MPICLLSSRPLLSSACHPARDVHRVAKALPHGCSPKRTRRTATTAAALAPKREPESVASPSTHSRVLTTLHKTKSLLPRVLPSSSANAPTRISLELWEELLARAYDELCPSPEAKAKDSIRIVVYGCDDLSGARELVSALLEDPFASESQKELLHSRWRRPKDQKDAIVMQSTPSTQDDLKVLQVQSTWLQQFGLPVQLLELASPLTELSSRAEQSGVKDLILADIPVIVCNPASTPLPSLLSRTELPLDHPNAVLVLTTTTPSAELAARLRVSGRDLRILFVDPLRALSALRVLSSAPSSTRAIQQYQDDFGGSNVSSVTKAVAASVHAGVHGIPPTSVIDALHTQTVQAVVRDALAACGSVIKDAQGEVDSVRNEVSWRRGRMEETKAILGRQVFGGNGDGDEVVHALQQSQKDIQSVMDSLTWWKLPWRVDDVQEVLLTAVDRSWCTDLEYKLVFQAGRLASLQQSFTNSSNKLLDSFPSYSVFRSSLLRNNISQIASLPSFPLDAPAFLQPLHVRRQQLRFPTARLQTTAQHALLGIGGSVFSGMGIAWAGWAGQLGIFDMAMQLETAIGAGMLAAVAGVRWAVGRFERAKKKWWKDYDRIGQGLERDLRTTLDQTLNERVLIIPERTCSGLEDFAVKRKEEIEELKEEVAALERNLDETIPQ</sequence>
<dbReference type="Pfam" id="PF23868">
    <property type="entry name" value="Mmc1_C"/>
    <property type="match status" value="1"/>
</dbReference>
<organism evidence="3 4">
    <name type="scientific">Laetiporus sulphureus 93-53</name>
    <dbReference type="NCBI Taxonomy" id="1314785"/>
    <lineage>
        <taxon>Eukaryota</taxon>
        <taxon>Fungi</taxon>
        <taxon>Dikarya</taxon>
        <taxon>Basidiomycota</taxon>
        <taxon>Agaricomycotina</taxon>
        <taxon>Agaricomycetes</taxon>
        <taxon>Polyporales</taxon>
        <taxon>Laetiporus</taxon>
    </lineage>
</organism>
<keyword evidence="1" id="KW-0175">Coiled coil</keyword>
<evidence type="ECO:0000313" key="3">
    <source>
        <dbReference type="EMBL" id="KZT10701.1"/>
    </source>
</evidence>
<accession>A0A165GRD4</accession>
<dbReference type="AlphaFoldDB" id="A0A165GRD4"/>
<feature type="domain" description="Mmc1 C-terminal" evidence="2">
    <location>
        <begin position="418"/>
        <end position="601"/>
    </location>
</feature>
<protein>
    <recommendedName>
        <fullName evidence="2">Mmc1 C-terminal domain-containing protein</fullName>
    </recommendedName>
</protein>
<dbReference type="GeneID" id="63824976"/>
<name>A0A165GRD4_9APHY</name>
<reference evidence="3 4" key="1">
    <citation type="journal article" date="2016" name="Mol. Biol. Evol.">
        <title>Comparative Genomics of Early-Diverging Mushroom-Forming Fungi Provides Insights into the Origins of Lignocellulose Decay Capabilities.</title>
        <authorList>
            <person name="Nagy L.G."/>
            <person name="Riley R."/>
            <person name="Tritt A."/>
            <person name="Adam C."/>
            <person name="Daum C."/>
            <person name="Floudas D."/>
            <person name="Sun H."/>
            <person name="Yadav J.S."/>
            <person name="Pangilinan J."/>
            <person name="Larsson K.H."/>
            <person name="Matsuura K."/>
            <person name="Barry K."/>
            <person name="Labutti K."/>
            <person name="Kuo R."/>
            <person name="Ohm R.A."/>
            <person name="Bhattacharya S.S."/>
            <person name="Shirouzu T."/>
            <person name="Yoshinaga Y."/>
            <person name="Martin F.M."/>
            <person name="Grigoriev I.V."/>
            <person name="Hibbett D.S."/>
        </authorList>
    </citation>
    <scope>NUCLEOTIDE SEQUENCE [LARGE SCALE GENOMIC DNA]</scope>
    <source>
        <strain evidence="3 4">93-53</strain>
    </source>
</reference>
<dbReference type="STRING" id="1314785.A0A165GRD4"/>
<dbReference type="PANTHER" id="PTHR38644:SF1">
    <property type="entry name" value="EXPRESSED PROTEIN"/>
    <property type="match status" value="1"/>
</dbReference>
<dbReference type="InterPro" id="IPR056196">
    <property type="entry name" value="Mmc1_C"/>
</dbReference>
<feature type="coiled-coil region" evidence="1">
    <location>
        <begin position="640"/>
        <end position="667"/>
    </location>
</feature>
<gene>
    <name evidence="3" type="ORF">LAESUDRAFT_721067</name>
</gene>
<dbReference type="PANTHER" id="PTHR38644">
    <property type="entry name" value="EXPRESSED PROTEIN"/>
    <property type="match status" value="1"/>
</dbReference>
<evidence type="ECO:0000259" key="2">
    <source>
        <dbReference type="Pfam" id="PF23868"/>
    </source>
</evidence>
<proteinExistence type="predicted"/>
<evidence type="ECO:0000313" key="4">
    <source>
        <dbReference type="Proteomes" id="UP000076871"/>
    </source>
</evidence>
<keyword evidence="4" id="KW-1185">Reference proteome</keyword>
<dbReference type="EMBL" id="KV427608">
    <property type="protein sequence ID" value="KZT10701.1"/>
    <property type="molecule type" value="Genomic_DNA"/>
</dbReference>
<dbReference type="OrthoDB" id="5319015at2759"/>
<evidence type="ECO:0000256" key="1">
    <source>
        <dbReference type="SAM" id="Coils"/>
    </source>
</evidence>